<dbReference type="EMBL" id="CP000542">
    <property type="protein sequence ID" value="ABM60402.1"/>
    <property type="molecule type" value="Genomic_DNA"/>
</dbReference>
<organism evidence="1 2">
    <name type="scientific">Verminephrobacter eiseniae (strain EF01-2)</name>
    <dbReference type="NCBI Taxonomy" id="391735"/>
    <lineage>
        <taxon>Bacteria</taxon>
        <taxon>Pseudomonadati</taxon>
        <taxon>Pseudomonadota</taxon>
        <taxon>Betaproteobacteria</taxon>
        <taxon>Burkholderiales</taxon>
        <taxon>Comamonadaceae</taxon>
        <taxon>Verminephrobacter</taxon>
    </lineage>
</organism>
<protein>
    <submittedName>
        <fullName evidence="1">Transposase, IS4 family</fullName>
    </submittedName>
</protein>
<gene>
    <name evidence="1" type="ordered locus">Veis_4705</name>
</gene>
<dbReference type="NCBIfam" id="NF033564">
    <property type="entry name" value="transpos_ISAs1"/>
    <property type="match status" value="1"/>
</dbReference>
<dbReference type="KEGG" id="vei:Veis_4705"/>
<dbReference type="InterPro" id="IPR047647">
    <property type="entry name" value="ISAs1_transpos"/>
</dbReference>
<dbReference type="HOGENOM" id="CLU_046404_7_0_4"/>
<dbReference type="Proteomes" id="UP000000374">
    <property type="component" value="Chromosome"/>
</dbReference>
<dbReference type="PANTHER" id="PTHR30298:SF0">
    <property type="entry name" value="PROTEIN YBFL-RELATED"/>
    <property type="match status" value="1"/>
</dbReference>
<evidence type="ECO:0000313" key="2">
    <source>
        <dbReference type="Proteomes" id="UP000000374"/>
    </source>
</evidence>
<keyword evidence="2" id="KW-1185">Reference proteome</keyword>
<dbReference type="PANTHER" id="PTHR30298">
    <property type="entry name" value="H REPEAT-ASSOCIATED PREDICTED TRANSPOSASE"/>
    <property type="match status" value="1"/>
</dbReference>
<evidence type="ECO:0000313" key="1">
    <source>
        <dbReference type="EMBL" id="ABM60402.1"/>
    </source>
</evidence>
<name>A1WRZ5_VEREI</name>
<sequence>MGDLDWLATLGLKERWKKITSVACIDSSRVIGSKTETDRRYVISSLPADSERILHAVRMHWDIENGLHWCLDVTFGEDACPIRLRNAALDFSLLRRAAMNLFRADHSRAMGLPKKRKAAAWNPDYLANILHLREI</sequence>
<dbReference type="InterPro" id="IPR051698">
    <property type="entry name" value="Transposase_11-like"/>
</dbReference>
<reference evidence="2" key="1">
    <citation type="submission" date="2006-12" db="EMBL/GenBank/DDBJ databases">
        <title>Complete sequence of chromosome 1 of Verminephrobacter eiseniae EF01-2.</title>
        <authorList>
            <person name="Copeland A."/>
            <person name="Lucas S."/>
            <person name="Lapidus A."/>
            <person name="Barry K."/>
            <person name="Detter J.C."/>
            <person name="Glavina del Rio T."/>
            <person name="Dalin E."/>
            <person name="Tice H."/>
            <person name="Pitluck S."/>
            <person name="Chertkov O."/>
            <person name="Brettin T."/>
            <person name="Bruce D."/>
            <person name="Han C."/>
            <person name="Tapia R."/>
            <person name="Gilna P."/>
            <person name="Schmutz J."/>
            <person name="Larimer F."/>
            <person name="Land M."/>
            <person name="Hauser L."/>
            <person name="Kyrpides N."/>
            <person name="Kim E."/>
            <person name="Stahl D."/>
            <person name="Richardson P."/>
        </authorList>
    </citation>
    <scope>NUCLEOTIDE SEQUENCE [LARGE SCALE GENOMIC DNA]</scope>
    <source>
        <strain evidence="2">EF01-2</strain>
    </source>
</reference>
<proteinExistence type="predicted"/>
<dbReference type="AlphaFoldDB" id="A1WRZ5"/>
<dbReference type="STRING" id="391735.Veis_4705"/>
<accession>A1WRZ5</accession>
<dbReference type="eggNOG" id="COG5433">
    <property type="taxonomic scope" value="Bacteria"/>
</dbReference>